<dbReference type="AlphaFoldDB" id="A0A4Y2WAM8"/>
<comment type="caution">
    <text evidence="1">The sequence shown here is derived from an EMBL/GenBank/DDBJ whole genome shotgun (WGS) entry which is preliminary data.</text>
</comment>
<reference evidence="1 2" key="1">
    <citation type="journal article" date="2019" name="Sci. Rep.">
        <title>Orb-weaving spider Araneus ventricosus genome elucidates the spidroin gene catalogue.</title>
        <authorList>
            <person name="Kono N."/>
            <person name="Nakamura H."/>
            <person name="Ohtoshi R."/>
            <person name="Moran D.A.P."/>
            <person name="Shinohara A."/>
            <person name="Yoshida Y."/>
            <person name="Fujiwara M."/>
            <person name="Mori M."/>
            <person name="Tomita M."/>
            <person name="Arakawa K."/>
        </authorList>
    </citation>
    <scope>NUCLEOTIDE SEQUENCE [LARGE SCALE GENOMIC DNA]</scope>
</reference>
<name>A0A4Y2WAM8_ARAVE</name>
<evidence type="ECO:0000313" key="1">
    <source>
        <dbReference type="EMBL" id="GBO33057.1"/>
    </source>
</evidence>
<dbReference type="Proteomes" id="UP000499080">
    <property type="component" value="Unassembled WGS sequence"/>
</dbReference>
<sequence length="109" mass="12007">MRCFQGLNGCCSMDGQHPFLTEPATFGSRVLIRIITHYDCASGLGSNESMWMLVTGAAQVLIPPQSLGTWRYCLMEEVTVFDQIDNLVLSACLGMQPVFNIGDILMCIL</sequence>
<proteinExistence type="predicted"/>
<keyword evidence="2" id="KW-1185">Reference proteome</keyword>
<organism evidence="1 2">
    <name type="scientific">Araneus ventricosus</name>
    <name type="common">Orbweaver spider</name>
    <name type="synonym">Epeira ventricosa</name>
    <dbReference type="NCBI Taxonomy" id="182803"/>
    <lineage>
        <taxon>Eukaryota</taxon>
        <taxon>Metazoa</taxon>
        <taxon>Ecdysozoa</taxon>
        <taxon>Arthropoda</taxon>
        <taxon>Chelicerata</taxon>
        <taxon>Arachnida</taxon>
        <taxon>Araneae</taxon>
        <taxon>Araneomorphae</taxon>
        <taxon>Entelegynae</taxon>
        <taxon>Araneoidea</taxon>
        <taxon>Araneidae</taxon>
        <taxon>Araneus</taxon>
    </lineage>
</organism>
<gene>
    <name evidence="1" type="ORF">AVEN_13201_1</name>
</gene>
<protein>
    <submittedName>
        <fullName evidence="1">Uncharacterized protein</fullName>
    </submittedName>
</protein>
<dbReference type="EMBL" id="BGPR01056594">
    <property type="protein sequence ID" value="GBO33057.1"/>
    <property type="molecule type" value="Genomic_DNA"/>
</dbReference>
<evidence type="ECO:0000313" key="2">
    <source>
        <dbReference type="Proteomes" id="UP000499080"/>
    </source>
</evidence>
<accession>A0A4Y2WAM8</accession>